<dbReference type="EMBL" id="BNCO01000114">
    <property type="protein sequence ID" value="GIL68356.1"/>
    <property type="molecule type" value="Genomic_DNA"/>
</dbReference>
<evidence type="ECO:0000313" key="3">
    <source>
        <dbReference type="Proteomes" id="UP000747399"/>
    </source>
</evidence>
<evidence type="ECO:0000313" key="2">
    <source>
        <dbReference type="EMBL" id="GIL68356.1"/>
    </source>
</evidence>
<comment type="caution">
    <text evidence="2">The sequence shown here is derived from an EMBL/GenBank/DDBJ whole genome shotgun (WGS) entry which is preliminary data.</text>
</comment>
<feature type="region of interest" description="Disordered" evidence="1">
    <location>
        <begin position="1"/>
        <end position="23"/>
    </location>
</feature>
<dbReference type="AlphaFoldDB" id="A0A8J4BTT8"/>
<evidence type="ECO:0000256" key="1">
    <source>
        <dbReference type="SAM" id="MobiDB-lite"/>
    </source>
</evidence>
<sequence>MAATALLGRHCPAIPNRNREPSGIFYTEPPSPLSAFILKTQITWMGPSSPSNQPKPQAMADSSNSLEMTAYRRLPPCTVLNCECGSAPAAGGPDGAGTSARVCSSGST</sequence>
<proteinExistence type="predicted"/>
<reference evidence="2" key="1">
    <citation type="journal article" date="2021" name="Proc. Natl. Acad. Sci. U.S.A.">
        <title>Three genomes in the algal genus Volvox reveal the fate of a haploid sex-determining region after a transition to homothallism.</title>
        <authorList>
            <person name="Yamamoto K."/>
            <person name="Hamaji T."/>
            <person name="Kawai-Toyooka H."/>
            <person name="Matsuzaki R."/>
            <person name="Takahashi F."/>
            <person name="Nishimura Y."/>
            <person name="Kawachi M."/>
            <person name="Noguchi H."/>
            <person name="Minakuchi Y."/>
            <person name="Umen J.G."/>
            <person name="Toyoda A."/>
            <person name="Nozaki H."/>
        </authorList>
    </citation>
    <scope>NUCLEOTIDE SEQUENCE</scope>
    <source>
        <strain evidence="2">NIES-3780</strain>
    </source>
</reference>
<protein>
    <submittedName>
        <fullName evidence="2">Uncharacterized protein</fullName>
    </submittedName>
</protein>
<feature type="region of interest" description="Disordered" evidence="1">
    <location>
        <begin position="44"/>
        <end position="63"/>
    </location>
</feature>
<dbReference type="Proteomes" id="UP000747399">
    <property type="component" value="Unassembled WGS sequence"/>
</dbReference>
<organism evidence="2 3">
    <name type="scientific">Volvox africanus</name>
    <dbReference type="NCBI Taxonomy" id="51714"/>
    <lineage>
        <taxon>Eukaryota</taxon>
        <taxon>Viridiplantae</taxon>
        <taxon>Chlorophyta</taxon>
        <taxon>core chlorophytes</taxon>
        <taxon>Chlorophyceae</taxon>
        <taxon>CS clade</taxon>
        <taxon>Chlamydomonadales</taxon>
        <taxon>Volvocaceae</taxon>
        <taxon>Volvox</taxon>
    </lineage>
</organism>
<name>A0A8J4BTT8_9CHLO</name>
<feature type="compositionally biased region" description="Low complexity" evidence="1">
    <location>
        <begin position="88"/>
        <end position="100"/>
    </location>
</feature>
<accession>A0A8J4BTT8</accession>
<keyword evidence="3" id="KW-1185">Reference proteome</keyword>
<feature type="region of interest" description="Disordered" evidence="1">
    <location>
        <begin position="88"/>
        <end position="108"/>
    </location>
</feature>
<gene>
    <name evidence="2" type="ORF">Vafri_21558</name>
</gene>